<dbReference type="InterPro" id="IPR019808">
    <property type="entry name" value="Histidine_triad_CS"/>
</dbReference>
<dbReference type="Proteomes" id="UP000053201">
    <property type="component" value="Unassembled WGS sequence"/>
</dbReference>
<feature type="active site" description="Tele-AMP-histidine intermediate" evidence="3">
    <location>
        <position position="97"/>
    </location>
</feature>
<feature type="binding site" evidence="5">
    <location>
        <position position="99"/>
    </location>
    <ligand>
        <name>substrate</name>
    </ligand>
</feature>
<dbReference type="Gene3D" id="3.30.428.10">
    <property type="entry name" value="HIT-like"/>
    <property type="match status" value="1"/>
</dbReference>
<proteinExistence type="predicted"/>
<evidence type="ECO:0000313" key="11">
    <source>
        <dbReference type="Proteomes" id="UP000053201"/>
    </source>
</evidence>
<dbReference type="GO" id="GO:0016787">
    <property type="term" value="F:hydrolase activity"/>
    <property type="evidence" value="ECO:0007669"/>
    <property type="project" value="UniProtKB-KW"/>
</dbReference>
<dbReference type="FunCoup" id="A0A0L0HBT2">
    <property type="interactions" value="69"/>
</dbReference>
<dbReference type="AlphaFoldDB" id="A0A0L0HBT2"/>
<evidence type="ECO:0000256" key="8">
    <source>
        <dbReference type="SAM" id="MobiDB-lite"/>
    </source>
</evidence>
<keyword evidence="1" id="KW-0547">Nucleotide-binding</keyword>
<name>A0A0L0HBT2_SPIPD</name>
<dbReference type="InterPro" id="IPR036265">
    <property type="entry name" value="HIT-like_sf"/>
</dbReference>
<dbReference type="Pfam" id="PF01230">
    <property type="entry name" value="HIT"/>
    <property type="match status" value="1"/>
</dbReference>
<feature type="binding site" evidence="5">
    <location>
        <begin position="90"/>
        <end position="93"/>
    </location>
    <ligand>
        <name>substrate</name>
    </ligand>
</feature>
<evidence type="ECO:0000256" key="4">
    <source>
        <dbReference type="PIRSR" id="PIRSR601310-3"/>
    </source>
</evidence>
<gene>
    <name evidence="10" type="ORF">SPPG_06097</name>
</gene>
<evidence type="ECO:0000256" key="3">
    <source>
        <dbReference type="PIRSR" id="PIRSR601310-1"/>
    </source>
</evidence>
<evidence type="ECO:0000259" key="9">
    <source>
        <dbReference type="PROSITE" id="PS51084"/>
    </source>
</evidence>
<reference evidence="10 11" key="1">
    <citation type="submission" date="2009-08" db="EMBL/GenBank/DDBJ databases">
        <title>The Genome Sequence of Spizellomyces punctatus strain DAOM BR117.</title>
        <authorList>
            <consortium name="The Broad Institute Genome Sequencing Platform"/>
            <person name="Russ C."/>
            <person name="Cuomo C."/>
            <person name="Shea T."/>
            <person name="Young S.K."/>
            <person name="Zeng Q."/>
            <person name="Koehrsen M."/>
            <person name="Haas B."/>
            <person name="Borodovsky M."/>
            <person name="Guigo R."/>
            <person name="Alvarado L."/>
            <person name="Berlin A."/>
            <person name="Bochicchio J."/>
            <person name="Borenstein D."/>
            <person name="Chapman S."/>
            <person name="Chen Z."/>
            <person name="Engels R."/>
            <person name="Freedman E."/>
            <person name="Gellesch M."/>
            <person name="Goldberg J."/>
            <person name="Griggs A."/>
            <person name="Gujja S."/>
            <person name="Heiman D."/>
            <person name="Hepburn T."/>
            <person name="Howarth C."/>
            <person name="Jen D."/>
            <person name="Larson L."/>
            <person name="Lewis B."/>
            <person name="Mehta T."/>
            <person name="Park D."/>
            <person name="Pearson M."/>
            <person name="Roberts A."/>
            <person name="Saif S."/>
            <person name="Shenoy N."/>
            <person name="Sisk P."/>
            <person name="Stolte C."/>
            <person name="Sykes S."/>
            <person name="Thomson T."/>
            <person name="Walk T."/>
            <person name="White J."/>
            <person name="Yandava C."/>
            <person name="Burger G."/>
            <person name="Gray M.W."/>
            <person name="Holland P.W.H."/>
            <person name="King N."/>
            <person name="Lang F.B.F."/>
            <person name="Roger A.J."/>
            <person name="Ruiz-Trillo I."/>
            <person name="Lander E."/>
            <person name="Nusbaum C."/>
        </authorList>
    </citation>
    <scope>NUCLEOTIDE SEQUENCE [LARGE SCALE GENOMIC DNA]</scope>
    <source>
        <strain evidence="10 11">DAOM BR117</strain>
    </source>
</reference>
<dbReference type="EMBL" id="KQ257460">
    <property type="protein sequence ID" value="KNC98391.1"/>
    <property type="molecule type" value="Genomic_DNA"/>
</dbReference>
<dbReference type="OMA" id="DAIYGMM"/>
<dbReference type="eggNOG" id="KOG3379">
    <property type="taxonomic scope" value="Eukaryota"/>
</dbReference>
<feature type="binding site" evidence="5">
    <location>
        <position position="28"/>
    </location>
    <ligand>
        <name>substrate</name>
    </ligand>
</feature>
<dbReference type="SUPFAM" id="SSF54197">
    <property type="entry name" value="HIT-like"/>
    <property type="match status" value="1"/>
</dbReference>
<evidence type="ECO:0000313" key="10">
    <source>
        <dbReference type="EMBL" id="KNC98391.1"/>
    </source>
</evidence>
<evidence type="ECO:0000256" key="7">
    <source>
        <dbReference type="PROSITE-ProRule" id="PRU00464"/>
    </source>
</evidence>
<feature type="domain" description="HIT" evidence="9">
    <location>
        <begin position="3"/>
        <end position="110"/>
    </location>
</feature>
<protein>
    <recommendedName>
        <fullName evidence="9">HIT domain-containing protein</fullName>
    </recommendedName>
</protein>
<feature type="site" description="Important for induction of apoptosis" evidence="6">
    <location>
        <position position="115"/>
    </location>
</feature>
<dbReference type="InterPro" id="IPR039383">
    <property type="entry name" value="FHIT"/>
</dbReference>
<sequence>MKGFHFGPWPIRPNEIFFTSKLSIGLVNLKPIVPGHVLVVPRRIVLRFADLTSDEVSDMFLSAQAIGKVIEREYGGESLTITLQDGPKAGQTVPHVHVHVIPRKTGDWANNDDIYPEIDRKEKELAGELKAPKGVDNEERPPRTQEDMGREAEQLRKHFQQYEDIWN</sequence>
<dbReference type="STRING" id="645134.A0A0L0HBT2"/>
<dbReference type="PRINTS" id="PR00332">
    <property type="entry name" value="HISTRIAD"/>
</dbReference>
<dbReference type="InterPro" id="IPR051884">
    <property type="entry name" value="Bis(5'-adenosyl)-TPase_reg"/>
</dbReference>
<dbReference type="VEuPathDB" id="FungiDB:SPPG_06097"/>
<organism evidence="10 11">
    <name type="scientific">Spizellomyces punctatus (strain DAOM BR117)</name>
    <dbReference type="NCBI Taxonomy" id="645134"/>
    <lineage>
        <taxon>Eukaryota</taxon>
        <taxon>Fungi</taxon>
        <taxon>Fungi incertae sedis</taxon>
        <taxon>Chytridiomycota</taxon>
        <taxon>Chytridiomycota incertae sedis</taxon>
        <taxon>Chytridiomycetes</taxon>
        <taxon>Spizellomycetales</taxon>
        <taxon>Spizellomycetaceae</taxon>
        <taxon>Spizellomyces</taxon>
    </lineage>
</organism>
<dbReference type="PANTHER" id="PTHR46243:SF1">
    <property type="entry name" value="BIS(5'-ADENOSYL)-TRIPHOSPHATASE"/>
    <property type="match status" value="1"/>
</dbReference>
<accession>A0A0L0HBT2</accession>
<dbReference type="FunFam" id="3.30.428.10:FF:000011">
    <property type="entry name" value="Fragile histidine triad"/>
    <property type="match status" value="1"/>
</dbReference>
<dbReference type="GO" id="GO:0000166">
    <property type="term" value="F:nucleotide binding"/>
    <property type="evidence" value="ECO:0007669"/>
    <property type="project" value="UniProtKB-KW"/>
</dbReference>
<evidence type="ECO:0000256" key="6">
    <source>
        <dbReference type="PIRSR" id="PIRSR639383-3"/>
    </source>
</evidence>
<evidence type="ECO:0000256" key="1">
    <source>
        <dbReference type="ARBA" id="ARBA00022741"/>
    </source>
</evidence>
<dbReference type="PROSITE" id="PS51084">
    <property type="entry name" value="HIT_2"/>
    <property type="match status" value="1"/>
</dbReference>
<dbReference type="GeneID" id="27689429"/>
<evidence type="ECO:0000256" key="2">
    <source>
        <dbReference type="ARBA" id="ARBA00022801"/>
    </source>
</evidence>
<dbReference type="InterPro" id="IPR001310">
    <property type="entry name" value="Histidine_triad_HIT"/>
</dbReference>
<dbReference type="PROSITE" id="PS00892">
    <property type="entry name" value="HIT_1"/>
    <property type="match status" value="1"/>
</dbReference>
<dbReference type="InParanoid" id="A0A0L0HBT2"/>
<dbReference type="RefSeq" id="XP_016606431.1">
    <property type="nucleotide sequence ID" value="XM_016754303.1"/>
</dbReference>
<feature type="region of interest" description="Disordered" evidence="8">
    <location>
        <begin position="123"/>
        <end position="156"/>
    </location>
</feature>
<dbReference type="InterPro" id="IPR011146">
    <property type="entry name" value="HIT-like"/>
</dbReference>
<dbReference type="CDD" id="cd01275">
    <property type="entry name" value="FHIT"/>
    <property type="match status" value="1"/>
</dbReference>
<feature type="short sequence motif" description="Histidine triad motif" evidence="4 7">
    <location>
        <begin position="95"/>
        <end position="99"/>
    </location>
</feature>
<dbReference type="PANTHER" id="PTHR46243">
    <property type="entry name" value="BIS(5'-ADENOSYL)-TRIPHOSPHATASE"/>
    <property type="match status" value="1"/>
</dbReference>
<keyword evidence="2" id="KW-0378">Hydrolase</keyword>
<keyword evidence="11" id="KW-1185">Reference proteome</keyword>
<feature type="binding site" evidence="5">
    <location>
        <position position="84"/>
    </location>
    <ligand>
        <name>substrate</name>
    </ligand>
</feature>
<evidence type="ECO:0000256" key="5">
    <source>
        <dbReference type="PIRSR" id="PIRSR639383-2"/>
    </source>
</evidence>
<dbReference type="OrthoDB" id="680339at2759"/>